<dbReference type="AlphaFoldDB" id="A0A8H2WXE5"/>
<comment type="caution">
    <text evidence="2">The sequence shown here is derived from an EMBL/GenBank/DDBJ whole genome shotgun (WGS) entry which is preliminary data.</text>
</comment>
<gene>
    <name evidence="2" type="ORF">RDB_LOCUS37492</name>
</gene>
<accession>A0A8H2WXE5</accession>
<sequence length="152" mass="16837">MALRRASNMITPPGLTVPTSEDKNIHITEKAGKPIVGLWRVGSKASWSDESEAQSTSSNINLRTEKGAIDAHVVVTSYARDDRPQVDVSTTTGPITIRMTRTENSRFDLRAESHSGNITVYLPTDFHGVICNTCLSMRFEPFYLVSVYGNLY</sequence>
<reference evidence="2" key="1">
    <citation type="submission" date="2021-01" db="EMBL/GenBank/DDBJ databases">
        <authorList>
            <person name="Kaushik A."/>
        </authorList>
    </citation>
    <scope>NUCLEOTIDE SEQUENCE</scope>
    <source>
        <strain evidence="2">AG1-1B</strain>
    </source>
</reference>
<dbReference type="Pfam" id="PF24016">
    <property type="entry name" value="DUF7330"/>
    <property type="match status" value="1"/>
</dbReference>
<evidence type="ECO:0000313" key="3">
    <source>
        <dbReference type="Proteomes" id="UP000663826"/>
    </source>
</evidence>
<organism evidence="2 3">
    <name type="scientific">Rhizoctonia solani</name>
    <dbReference type="NCBI Taxonomy" id="456999"/>
    <lineage>
        <taxon>Eukaryota</taxon>
        <taxon>Fungi</taxon>
        <taxon>Dikarya</taxon>
        <taxon>Basidiomycota</taxon>
        <taxon>Agaricomycotina</taxon>
        <taxon>Agaricomycetes</taxon>
        <taxon>Cantharellales</taxon>
        <taxon>Ceratobasidiaceae</taxon>
        <taxon>Rhizoctonia</taxon>
    </lineage>
</organism>
<evidence type="ECO:0000313" key="2">
    <source>
        <dbReference type="EMBL" id="CAE6410218.1"/>
    </source>
</evidence>
<dbReference type="Proteomes" id="UP000663826">
    <property type="component" value="Unassembled WGS sequence"/>
</dbReference>
<name>A0A8H2WXE5_9AGAM</name>
<protein>
    <recommendedName>
        <fullName evidence="1">DUF7330 domain-containing protein</fullName>
    </recommendedName>
</protein>
<dbReference type="InterPro" id="IPR055754">
    <property type="entry name" value="DUF7330"/>
</dbReference>
<dbReference type="EMBL" id="CAJMWQ010000965">
    <property type="protein sequence ID" value="CAE6410218.1"/>
    <property type="molecule type" value="Genomic_DNA"/>
</dbReference>
<evidence type="ECO:0000259" key="1">
    <source>
        <dbReference type="Pfam" id="PF24016"/>
    </source>
</evidence>
<proteinExistence type="predicted"/>
<feature type="domain" description="DUF7330" evidence="1">
    <location>
        <begin position="50"/>
        <end position="132"/>
    </location>
</feature>